<feature type="compositionally biased region" description="Low complexity" evidence="1">
    <location>
        <begin position="20"/>
        <end position="36"/>
    </location>
</feature>
<proteinExistence type="predicted"/>
<name>A0ABM5TTU8_9ACTN</name>
<reference evidence="2 3" key="1">
    <citation type="journal article" date="2015" name="ISME J.">
        <title>Draft Genome Sequence of Streptomyces incarnatus NRRL8089, which Produces the Nucleoside Antibiotic Sinefungin.</title>
        <authorList>
            <person name="Oshima K."/>
            <person name="Hattori M."/>
            <person name="Shimizu H."/>
            <person name="Fukuda K."/>
            <person name="Nemoto M."/>
            <person name="Inagaki K."/>
            <person name="Tamura T."/>
        </authorList>
    </citation>
    <scope>NUCLEOTIDE SEQUENCE [LARGE SCALE GENOMIC DNA]</scope>
    <source>
        <strain evidence="2 3">NRRL 8089</strain>
    </source>
</reference>
<dbReference type="Proteomes" id="UP000035366">
    <property type="component" value="Chromosome"/>
</dbReference>
<feature type="region of interest" description="Disordered" evidence="1">
    <location>
        <begin position="1"/>
        <end position="112"/>
    </location>
</feature>
<accession>A0ABM5TTU8</accession>
<sequence>MGVGVGCGPPGPSASGSGGRQSAVSGPWNHPRPGTTRSRRRRRCPLQAHDRPPAAADGDRAPPGPPAPGDERRTGGAGGNTKPAEGEAEAGHRQDPRRNPAGIPRKPRAFHG</sequence>
<protein>
    <submittedName>
        <fullName evidence="2">Uncharacterized protein</fullName>
    </submittedName>
</protein>
<feature type="compositionally biased region" description="Basic and acidic residues" evidence="1">
    <location>
        <begin position="89"/>
        <end position="98"/>
    </location>
</feature>
<evidence type="ECO:0000256" key="1">
    <source>
        <dbReference type="SAM" id="MobiDB-lite"/>
    </source>
</evidence>
<dbReference type="EMBL" id="CP011497">
    <property type="protein sequence ID" value="AKJ14363.1"/>
    <property type="molecule type" value="Genomic_DNA"/>
</dbReference>
<feature type="compositionally biased region" description="Basic and acidic residues" evidence="1">
    <location>
        <begin position="48"/>
        <end position="60"/>
    </location>
</feature>
<keyword evidence="3" id="KW-1185">Reference proteome</keyword>
<gene>
    <name evidence="2" type="ORF">ABB07_31230</name>
</gene>
<evidence type="ECO:0000313" key="3">
    <source>
        <dbReference type="Proteomes" id="UP000035366"/>
    </source>
</evidence>
<evidence type="ECO:0000313" key="2">
    <source>
        <dbReference type="EMBL" id="AKJ14363.1"/>
    </source>
</evidence>
<organism evidence="2 3">
    <name type="scientific">Streptomyces incarnatus</name>
    <dbReference type="NCBI Taxonomy" id="665007"/>
    <lineage>
        <taxon>Bacteria</taxon>
        <taxon>Bacillati</taxon>
        <taxon>Actinomycetota</taxon>
        <taxon>Actinomycetes</taxon>
        <taxon>Kitasatosporales</taxon>
        <taxon>Streptomycetaceae</taxon>
        <taxon>Streptomyces</taxon>
    </lineage>
</organism>